<accession>A0ABU9E6H7</accession>
<keyword evidence="2" id="KW-0808">Transferase</keyword>
<dbReference type="InterPro" id="IPR050834">
    <property type="entry name" value="Glycosyltransf_2"/>
</dbReference>
<proteinExistence type="predicted"/>
<dbReference type="Pfam" id="PF00535">
    <property type="entry name" value="Glycos_transf_2"/>
    <property type="match status" value="1"/>
</dbReference>
<evidence type="ECO:0000313" key="3">
    <source>
        <dbReference type="Proteomes" id="UP001484239"/>
    </source>
</evidence>
<gene>
    <name evidence="2" type="ORF">WI372_05080</name>
</gene>
<keyword evidence="3" id="KW-1185">Reference proteome</keyword>
<name>A0ABU9E6H7_9BACT</name>
<dbReference type="SUPFAM" id="SSF53448">
    <property type="entry name" value="Nucleotide-diphospho-sugar transferases"/>
    <property type="match status" value="1"/>
</dbReference>
<dbReference type="InterPro" id="IPR029044">
    <property type="entry name" value="Nucleotide-diphossugar_trans"/>
</dbReference>
<reference evidence="2 3" key="1">
    <citation type="submission" date="2024-02" db="EMBL/GenBank/DDBJ databases">
        <title>A novel Gemmatimonadota bacterium.</title>
        <authorList>
            <person name="Du Z.-J."/>
            <person name="Ye Y.-Q."/>
        </authorList>
    </citation>
    <scope>NUCLEOTIDE SEQUENCE [LARGE SCALE GENOMIC DNA]</scope>
    <source>
        <strain evidence="2 3">DH-20</strain>
    </source>
</reference>
<evidence type="ECO:0000259" key="1">
    <source>
        <dbReference type="Pfam" id="PF00535"/>
    </source>
</evidence>
<evidence type="ECO:0000313" key="2">
    <source>
        <dbReference type="EMBL" id="MEK9500342.1"/>
    </source>
</evidence>
<dbReference type="GO" id="GO:0016757">
    <property type="term" value="F:glycosyltransferase activity"/>
    <property type="evidence" value="ECO:0007669"/>
    <property type="project" value="UniProtKB-KW"/>
</dbReference>
<organism evidence="2 3">
    <name type="scientific">Gaopeijia maritima</name>
    <dbReference type="NCBI Taxonomy" id="3119007"/>
    <lineage>
        <taxon>Bacteria</taxon>
        <taxon>Pseudomonadati</taxon>
        <taxon>Gemmatimonadota</taxon>
        <taxon>Longimicrobiia</taxon>
        <taxon>Gaopeijiales</taxon>
        <taxon>Gaopeijiaceae</taxon>
        <taxon>Gaopeijia</taxon>
    </lineage>
</organism>
<feature type="domain" description="Glycosyltransferase 2-like" evidence="1">
    <location>
        <begin position="4"/>
        <end position="106"/>
    </location>
</feature>
<dbReference type="Proteomes" id="UP001484239">
    <property type="component" value="Unassembled WGS sequence"/>
</dbReference>
<dbReference type="PANTHER" id="PTHR43685:SF2">
    <property type="entry name" value="GLYCOSYLTRANSFERASE 2-LIKE DOMAIN-CONTAINING PROTEIN"/>
    <property type="match status" value="1"/>
</dbReference>
<comment type="caution">
    <text evidence="2">The sequence shown here is derived from an EMBL/GenBank/DDBJ whole genome shotgun (WGS) entry which is preliminary data.</text>
</comment>
<dbReference type="EMBL" id="JBBHLI010000002">
    <property type="protein sequence ID" value="MEK9500342.1"/>
    <property type="molecule type" value="Genomic_DNA"/>
</dbReference>
<dbReference type="Gene3D" id="3.90.550.10">
    <property type="entry name" value="Spore Coat Polysaccharide Biosynthesis Protein SpsA, Chain A"/>
    <property type="match status" value="1"/>
</dbReference>
<dbReference type="EC" id="2.4.-.-" evidence="2"/>
<sequence length="242" mass="26073">MIAVVIPAYNAARFLPDAIASVRAQTGPPLVIVVVDDGSTDGTADVAESLGAGIRVIRQPNRGPAAARNAGVAATDAPLIAFLDADDVWPEGRTSTLYAQFQADPSLRLIVGRTQLVLDAGVADAADMERSGPPWHAPVFGSTLIHREAFDRVGPLDSAVEPAEDMDWFIRARERGLSTAVIPETTLLYRLHGDNLTSGADPIRRNMLLVLKRSLDRRREGGLESVPRLTNWLPAPKESDLR</sequence>
<protein>
    <submittedName>
        <fullName evidence="2">Glycosyltransferase family A protein</fullName>
        <ecNumber evidence="2">2.4.-.-</ecNumber>
    </submittedName>
</protein>
<dbReference type="RefSeq" id="WP_405284854.1">
    <property type="nucleotide sequence ID" value="NZ_CP144380.1"/>
</dbReference>
<dbReference type="InterPro" id="IPR001173">
    <property type="entry name" value="Glyco_trans_2-like"/>
</dbReference>
<dbReference type="CDD" id="cd00761">
    <property type="entry name" value="Glyco_tranf_GTA_type"/>
    <property type="match status" value="1"/>
</dbReference>
<keyword evidence="2" id="KW-0328">Glycosyltransferase</keyword>
<dbReference type="PANTHER" id="PTHR43685">
    <property type="entry name" value="GLYCOSYLTRANSFERASE"/>
    <property type="match status" value="1"/>
</dbReference>